<feature type="transmembrane region" description="Helical" evidence="9">
    <location>
        <begin position="167"/>
        <end position="190"/>
    </location>
</feature>
<feature type="transmembrane region" description="Helical" evidence="9">
    <location>
        <begin position="114"/>
        <end position="134"/>
    </location>
</feature>
<keyword evidence="3" id="KW-0813">Transport</keyword>
<feature type="transmembrane region" description="Helical" evidence="9">
    <location>
        <begin position="459"/>
        <end position="479"/>
    </location>
</feature>
<feature type="transmembrane region" description="Helical" evidence="9">
    <location>
        <begin position="606"/>
        <end position="633"/>
    </location>
</feature>
<dbReference type="PANTHER" id="PTHR30472">
    <property type="entry name" value="FERRIC ENTEROBACTIN TRANSPORT SYSTEM PERMEASE PROTEIN"/>
    <property type="match status" value="1"/>
</dbReference>
<feature type="transmembrane region" description="Helical" evidence="9">
    <location>
        <begin position="141"/>
        <end position="161"/>
    </location>
</feature>
<feature type="transmembrane region" description="Helical" evidence="9">
    <location>
        <begin position="521"/>
        <end position="546"/>
    </location>
</feature>
<dbReference type="RefSeq" id="WP_307246600.1">
    <property type="nucleotide sequence ID" value="NZ_JAUSQZ010000001.1"/>
</dbReference>
<feature type="transmembrane region" description="Helical" evidence="9">
    <location>
        <begin position="215"/>
        <end position="234"/>
    </location>
</feature>
<gene>
    <name evidence="10" type="ORF">J2S57_004665</name>
</gene>
<dbReference type="Proteomes" id="UP001235712">
    <property type="component" value="Unassembled WGS sequence"/>
</dbReference>
<evidence type="ECO:0000256" key="5">
    <source>
        <dbReference type="ARBA" id="ARBA00022692"/>
    </source>
</evidence>
<dbReference type="PANTHER" id="PTHR30472:SF37">
    <property type="entry name" value="FE(3+) DICITRATE TRANSPORT SYSTEM PERMEASE PROTEIN FECD-RELATED"/>
    <property type="match status" value="1"/>
</dbReference>
<keyword evidence="4" id="KW-1003">Cell membrane</keyword>
<proteinExistence type="inferred from homology"/>
<comment type="caution">
    <text evidence="10">The sequence shown here is derived from an EMBL/GenBank/DDBJ whole genome shotgun (WGS) entry which is preliminary data.</text>
</comment>
<evidence type="ECO:0000313" key="10">
    <source>
        <dbReference type="EMBL" id="MDP9828916.1"/>
    </source>
</evidence>
<feature type="transmembrane region" description="Helical" evidence="9">
    <location>
        <begin position="566"/>
        <end position="585"/>
    </location>
</feature>
<evidence type="ECO:0000256" key="4">
    <source>
        <dbReference type="ARBA" id="ARBA00022475"/>
    </source>
</evidence>
<evidence type="ECO:0000256" key="1">
    <source>
        <dbReference type="ARBA" id="ARBA00004651"/>
    </source>
</evidence>
<feature type="transmembrane region" description="Helical" evidence="9">
    <location>
        <begin position="25"/>
        <end position="45"/>
    </location>
</feature>
<dbReference type="Gene3D" id="1.10.3470.10">
    <property type="entry name" value="ABC transporter involved in vitamin B12 uptake, BtuC"/>
    <property type="match status" value="2"/>
</dbReference>
<dbReference type="NCBIfam" id="NF007867">
    <property type="entry name" value="PRK10577.1-3"/>
    <property type="match status" value="1"/>
</dbReference>
<evidence type="ECO:0000313" key="11">
    <source>
        <dbReference type="Proteomes" id="UP001235712"/>
    </source>
</evidence>
<feature type="transmembrane region" description="Helical" evidence="9">
    <location>
        <begin position="373"/>
        <end position="398"/>
    </location>
</feature>
<evidence type="ECO:0000256" key="6">
    <source>
        <dbReference type="ARBA" id="ARBA00022989"/>
    </source>
</evidence>
<feature type="transmembrane region" description="Helical" evidence="9">
    <location>
        <begin position="485"/>
        <end position="509"/>
    </location>
</feature>
<dbReference type="Pfam" id="PF01032">
    <property type="entry name" value="FecCD"/>
    <property type="match status" value="2"/>
</dbReference>
<keyword evidence="5 9" id="KW-0812">Transmembrane</keyword>
<feature type="transmembrane region" description="Helical" evidence="9">
    <location>
        <begin position="653"/>
        <end position="675"/>
    </location>
</feature>
<reference evidence="10 11" key="1">
    <citation type="submission" date="2023-07" db="EMBL/GenBank/DDBJ databases">
        <title>Sequencing the genomes of 1000 actinobacteria strains.</title>
        <authorList>
            <person name="Klenk H.-P."/>
        </authorList>
    </citation>
    <scope>NUCLEOTIDE SEQUENCE [LARGE SCALE GENOMIC DNA]</scope>
    <source>
        <strain evidence="10 11">DSM 44388</strain>
    </source>
</reference>
<evidence type="ECO:0000256" key="2">
    <source>
        <dbReference type="ARBA" id="ARBA00007935"/>
    </source>
</evidence>
<evidence type="ECO:0000256" key="9">
    <source>
        <dbReference type="SAM" id="Phobius"/>
    </source>
</evidence>
<evidence type="ECO:0000256" key="3">
    <source>
        <dbReference type="ARBA" id="ARBA00022448"/>
    </source>
</evidence>
<dbReference type="InterPro" id="IPR000522">
    <property type="entry name" value="ABC_transptr_permease_BtuC"/>
</dbReference>
<keyword evidence="7 9" id="KW-0472">Membrane</keyword>
<feature type="transmembrane region" description="Helical" evidence="9">
    <location>
        <begin position="431"/>
        <end position="452"/>
    </location>
</feature>
<dbReference type="InterPro" id="IPR037294">
    <property type="entry name" value="ABC_BtuC-like"/>
</dbReference>
<accession>A0ABT9P8N7</accession>
<feature type="region of interest" description="Disordered" evidence="8">
    <location>
        <begin position="1"/>
        <end position="20"/>
    </location>
</feature>
<feature type="transmembrane region" description="Helical" evidence="9">
    <location>
        <begin position="254"/>
        <end position="281"/>
    </location>
</feature>
<feature type="transmembrane region" description="Helical" evidence="9">
    <location>
        <begin position="302"/>
        <end position="326"/>
    </location>
</feature>
<protein>
    <submittedName>
        <fullName evidence="10">Iron complex transport system permease protein</fullName>
    </submittedName>
</protein>
<name>A0ABT9P8N7_9ACTN</name>
<comment type="similarity">
    <text evidence="2">Belongs to the binding-protein-dependent transport system permease family. FecCD subfamily.</text>
</comment>
<feature type="transmembrane region" description="Helical" evidence="9">
    <location>
        <begin position="332"/>
        <end position="352"/>
    </location>
</feature>
<feature type="transmembrane region" description="Helical" evidence="9">
    <location>
        <begin position="83"/>
        <end position="102"/>
    </location>
</feature>
<organism evidence="10 11">
    <name type="scientific">Kineosporia succinea</name>
    <dbReference type="NCBI Taxonomy" id="84632"/>
    <lineage>
        <taxon>Bacteria</taxon>
        <taxon>Bacillati</taxon>
        <taxon>Actinomycetota</taxon>
        <taxon>Actinomycetes</taxon>
        <taxon>Kineosporiales</taxon>
        <taxon>Kineosporiaceae</taxon>
        <taxon>Kineosporia</taxon>
    </lineage>
</organism>
<feature type="transmembrane region" description="Helical" evidence="9">
    <location>
        <begin position="680"/>
        <end position="699"/>
    </location>
</feature>
<keyword evidence="6 9" id="KW-1133">Transmembrane helix</keyword>
<comment type="subcellular location">
    <subcellularLocation>
        <location evidence="1">Cell membrane</location>
        <topology evidence="1">Multi-pass membrane protein</topology>
    </subcellularLocation>
</comment>
<keyword evidence="11" id="KW-1185">Reference proteome</keyword>
<dbReference type="CDD" id="cd06550">
    <property type="entry name" value="TM_ABC_iron-siderophores_like"/>
    <property type="match status" value="2"/>
</dbReference>
<sequence>MTQTRTAAPGTPSASPGRPASPVPITAAVGVFVIGLAALAALSAVHLTQGTADLGLGELLRGVLGHDQSDASAVLVASRLPRLGAAVFVGLALGVAGTTLQSVARNPLASPDTLAVNAGAYLTVVAVAAFGVSLPFYLDGLVAFVGGCAAAAAVLVISHGGDNGPTRLVLAGSAMALALSSLSYVLLMLFSTQTTGLFAWQSGTTVQSGGHQVKMAIPVILLGIAGLLLLAHRLDVLALGEDSARVLGIDVRRTQVLAVLLSVLLAAIAVTVTGPIGFVGLSAGVAARFAARKLPGLGKHVVLLPLAGLLGALVVVSADVVLRLFVSADVSIIIPTGVVTTLSGALVLVWLARQLRGGAVGQGTRGAHGTVRSGTWVAGLWVVLVVALVGVLIAGMLLGQRIVLLGDVINWVGGAAGPQVDFALSQRWPRVLAALAGGAALALAGAVVQAVCRNPLAEPGLLGVTPGASLGAVAVVLLLPDLGTWSMMALATLAALATFALVLWLAAGTRATGRGLSSERLVLIGIGVSSAATAVTTLIVVVVSPYDLNLALTWLSGSTYGRGTDQSVPVLICLAIALPVTLWASRTLDLIVLDEDMPRVLGVRLTAARIAFCALAALLTAAAACAVGALGFVGLVAPHAARALAGGRHSRSVPVAVALGAILVCLADTIGRWLIAPSEIAAGLVTAIIGAPYFVWLLHRTRAG</sequence>
<evidence type="ECO:0000256" key="8">
    <source>
        <dbReference type="SAM" id="MobiDB-lite"/>
    </source>
</evidence>
<evidence type="ECO:0000256" key="7">
    <source>
        <dbReference type="ARBA" id="ARBA00023136"/>
    </source>
</evidence>
<dbReference type="EMBL" id="JAUSQZ010000001">
    <property type="protein sequence ID" value="MDP9828916.1"/>
    <property type="molecule type" value="Genomic_DNA"/>
</dbReference>
<dbReference type="SUPFAM" id="SSF81345">
    <property type="entry name" value="ABC transporter involved in vitamin B12 uptake, BtuC"/>
    <property type="match status" value="2"/>
</dbReference>